<sequence length="486" mass="53111">MGKPTGFMESGRRPPERRPVSERISDYQELYTRWPDAMARQQGGRCMDCAVPFCHTGCPLGNVIPEFNHYVYMGDWESALRTLLSTNNFPEFTGRICPAPCEASCVLSINADPVTIEYVEKEIADRGFENGWIRPQPPAVRTGKKVAVIGSGPAGLAAAQQLNRAGHLVTVFERSDYVGGLLALGIPDFKLDKEVLRRRLDIMEQEGIQFETGVDVGVDLPAQQLLQTFDAICLACGSTMPRDLDVPGRELDGVHFAMEYLTQQNRLNAGEELDSEPRLTAEGKRVVILGGGDTGADCLGTAHRQGAEIVNQFELLAEPPIHRNTSNPWPQWPTILRSSAAHEEGGVRDYGILTKSFSGNDGKLEKLHAVRVEWSQPENGGRPALTEVPGSEFEVETELVLLAMGFLHPQHEGLLNQLGVELDSRGNVNIGENRMSSVPGVFAAGDTARGQSLVVWAIAEGRETARAIDLYLMGETNLPNSLPSTL</sequence>
<name>A0AA35RWJ7_GEOBA</name>
<dbReference type="Gene3D" id="3.50.50.60">
    <property type="entry name" value="FAD/NAD(P)-binding domain"/>
    <property type="match status" value="2"/>
</dbReference>
<dbReference type="InterPro" id="IPR028261">
    <property type="entry name" value="DPD_II"/>
</dbReference>
<dbReference type="PANTHER" id="PTHR43100:SF1">
    <property type="entry name" value="GLUTAMATE SYNTHASE [NADPH] SMALL CHAIN"/>
    <property type="match status" value="1"/>
</dbReference>
<evidence type="ECO:0000256" key="5">
    <source>
        <dbReference type="SAM" id="MobiDB-lite"/>
    </source>
</evidence>
<comment type="pathway">
    <text evidence="4">Amino-acid biosynthesis.</text>
</comment>
<keyword evidence="2" id="KW-0560">Oxidoreductase</keyword>
<keyword evidence="9" id="KW-1185">Reference proteome</keyword>
<feature type="domain" description="FAD/NAD(P)-binding" evidence="6">
    <location>
        <begin position="144"/>
        <end position="461"/>
    </location>
</feature>
<keyword evidence="3" id="KW-0314">Glutamate biosynthesis</keyword>
<organism evidence="8 9">
    <name type="scientific">Geodia barretti</name>
    <name type="common">Barrett's horny sponge</name>
    <dbReference type="NCBI Taxonomy" id="519541"/>
    <lineage>
        <taxon>Eukaryota</taxon>
        <taxon>Metazoa</taxon>
        <taxon>Porifera</taxon>
        <taxon>Demospongiae</taxon>
        <taxon>Heteroscleromorpha</taxon>
        <taxon>Tetractinellida</taxon>
        <taxon>Astrophorina</taxon>
        <taxon>Geodiidae</taxon>
        <taxon>Geodia</taxon>
    </lineage>
</organism>
<dbReference type="GO" id="GO:0051536">
    <property type="term" value="F:iron-sulfur cluster binding"/>
    <property type="evidence" value="ECO:0007669"/>
    <property type="project" value="InterPro"/>
</dbReference>
<accession>A0AA35RWJ7</accession>
<evidence type="ECO:0000313" key="8">
    <source>
        <dbReference type="EMBL" id="CAI8019019.1"/>
    </source>
</evidence>
<evidence type="ECO:0000256" key="4">
    <source>
        <dbReference type="ARBA" id="ARBA00029440"/>
    </source>
</evidence>
<feature type="compositionally biased region" description="Basic and acidic residues" evidence="5">
    <location>
        <begin position="10"/>
        <end position="22"/>
    </location>
</feature>
<dbReference type="GO" id="GO:0016639">
    <property type="term" value="F:oxidoreductase activity, acting on the CH-NH2 group of donors, NAD or NADP as acceptor"/>
    <property type="evidence" value="ECO:0007669"/>
    <property type="project" value="InterPro"/>
</dbReference>
<evidence type="ECO:0000313" key="9">
    <source>
        <dbReference type="Proteomes" id="UP001174909"/>
    </source>
</evidence>
<dbReference type="EMBL" id="CASHTH010001721">
    <property type="protein sequence ID" value="CAI8019019.1"/>
    <property type="molecule type" value="Genomic_DNA"/>
</dbReference>
<evidence type="ECO:0000259" key="6">
    <source>
        <dbReference type="Pfam" id="PF07992"/>
    </source>
</evidence>
<evidence type="ECO:0000256" key="1">
    <source>
        <dbReference type="ARBA" id="ARBA00022605"/>
    </source>
</evidence>
<comment type="caution">
    <text evidence="8">The sequence shown here is derived from an EMBL/GenBank/DDBJ whole genome shotgun (WGS) entry which is preliminary data.</text>
</comment>
<dbReference type="PRINTS" id="PR00419">
    <property type="entry name" value="ADXRDTASE"/>
</dbReference>
<feature type="domain" description="Dihydroprymidine dehydrogenase" evidence="7">
    <location>
        <begin position="24"/>
        <end position="131"/>
    </location>
</feature>
<dbReference type="Gene3D" id="1.10.1060.10">
    <property type="entry name" value="Alpha-helical ferredoxin"/>
    <property type="match status" value="1"/>
</dbReference>
<dbReference type="GO" id="GO:0006537">
    <property type="term" value="P:glutamate biosynthetic process"/>
    <property type="evidence" value="ECO:0007669"/>
    <property type="project" value="UniProtKB-KW"/>
</dbReference>
<dbReference type="Proteomes" id="UP001174909">
    <property type="component" value="Unassembled WGS sequence"/>
</dbReference>
<feature type="region of interest" description="Disordered" evidence="5">
    <location>
        <begin position="1"/>
        <end position="22"/>
    </location>
</feature>
<dbReference type="InterPro" id="IPR006005">
    <property type="entry name" value="Glut_synth_ssu1"/>
</dbReference>
<dbReference type="SUPFAM" id="SSF51971">
    <property type="entry name" value="Nucleotide-binding domain"/>
    <property type="match status" value="2"/>
</dbReference>
<gene>
    <name evidence="8" type="ORF">GBAR_LOCUS11475</name>
</gene>
<dbReference type="SUPFAM" id="SSF46548">
    <property type="entry name" value="alpha-helical ferredoxin"/>
    <property type="match status" value="1"/>
</dbReference>
<dbReference type="Pfam" id="PF07992">
    <property type="entry name" value="Pyr_redox_2"/>
    <property type="match status" value="1"/>
</dbReference>
<evidence type="ECO:0000256" key="3">
    <source>
        <dbReference type="ARBA" id="ARBA00023164"/>
    </source>
</evidence>
<proteinExistence type="predicted"/>
<dbReference type="InterPro" id="IPR036188">
    <property type="entry name" value="FAD/NAD-bd_sf"/>
</dbReference>
<protein>
    <submittedName>
        <fullName evidence="8">Glutamate synthase [NADPH] small chain</fullName>
    </submittedName>
</protein>
<dbReference type="Pfam" id="PF14691">
    <property type="entry name" value="Fer4_20"/>
    <property type="match status" value="1"/>
</dbReference>
<evidence type="ECO:0000256" key="2">
    <source>
        <dbReference type="ARBA" id="ARBA00023002"/>
    </source>
</evidence>
<evidence type="ECO:0000259" key="7">
    <source>
        <dbReference type="Pfam" id="PF14691"/>
    </source>
</evidence>
<dbReference type="InterPro" id="IPR009051">
    <property type="entry name" value="Helical_ferredxn"/>
</dbReference>
<dbReference type="NCBIfam" id="TIGR01317">
    <property type="entry name" value="GOGAT_sm_gam"/>
    <property type="match status" value="1"/>
</dbReference>
<dbReference type="InterPro" id="IPR051394">
    <property type="entry name" value="Glutamate_Synthase"/>
</dbReference>
<dbReference type="InterPro" id="IPR023753">
    <property type="entry name" value="FAD/NAD-binding_dom"/>
</dbReference>
<reference evidence="8" key="1">
    <citation type="submission" date="2023-03" db="EMBL/GenBank/DDBJ databases">
        <authorList>
            <person name="Steffen K."/>
            <person name="Cardenas P."/>
        </authorList>
    </citation>
    <scope>NUCLEOTIDE SEQUENCE</scope>
</reference>
<dbReference type="AlphaFoldDB" id="A0AA35RWJ7"/>
<dbReference type="PANTHER" id="PTHR43100">
    <property type="entry name" value="GLUTAMATE SYNTHASE [NADPH] SMALL CHAIN"/>
    <property type="match status" value="1"/>
</dbReference>
<keyword evidence="1" id="KW-0028">Amino-acid biosynthesis</keyword>